<feature type="transmembrane region" description="Helical" evidence="1">
    <location>
        <begin position="459"/>
        <end position="479"/>
    </location>
</feature>
<gene>
    <name evidence="2" type="ORF">GCM10009760_03360</name>
</gene>
<keyword evidence="1" id="KW-0812">Transmembrane</keyword>
<name>A0ABN2YPQ3_9ACTN</name>
<feature type="transmembrane region" description="Helical" evidence="1">
    <location>
        <begin position="211"/>
        <end position="230"/>
    </location>
</feature>
<keyword evidence="1" id="KW-1133">Transmembrane helix</keyword>
<dbReference type="RefSeq" id="WP_344459869.1">
    <property type="nucleotide sequence ID" value="NZ_BAAANT010000001.1"/>
</dbReference>
<feature type="transmembrane region" description="Helical" evidence="1">
    <location>
        <begin position="124"/>
        <end position="143"/>
    </location>
</feature>
<feature type="transmembrane region" description="Helical" evidence="1">
    <location>
        <begin position="172"/>
        <end position="204"/>
    </location>
</feature>
<keyword evidence="3" id="KW-1185">Reference proteome</keyword>
<evidence type="ECO:0000313" key="2">
    <source>
        <dbReference type="EMBL" id="GAA2130625.1"/>
    </source>
</evidence>
<dbReference type="EMBL" id="BAAANT010000001">
    <property type="protein sequence ID" value="GAA2130625.1"/>
    <property type="molecule type" value="Genomic_DNA"/>
</dbReference>
<evidence type="ECO:0000256" key="1">
    <source>
        <dbReference type="SAM" id="Phobius"/>
    </source>
</evidence>
<feature type="transmembrane region" description="Helical" evidence="1">
    <location>
        <begin position="26"/>
        <end position="46"/>
    </location>
</feature>
<proteinExistence type="predicted"/>
<feature type="transmembrane region" description="Helical" evidence="1">
    <location>
        <begin position="408"/>
        <end position="428"/>
    </location>
</feature>
<feature type="transmembrane region" description="Helical" evidence="1">
    <location>
        <begin position="90"/>
        <end position="112"/>
    </location>
</feature>
<comment type="caution">
    <text evidence="2">The sequence shown here is derived from an EMBL/GenBank/DDBJ whole genome shotgun (WGS) entry which is preliminary data.</text>
</comment>
<feature type="transmembrane region" description="Helical" evidence="1">
    <location>
        <begin position="435"/>
        <end position="453"/>
    </location>
</feature>
<organism evidence="2 3">
    <name type="scientific">Kitasatospora kazusensis</name>
    <dbReference type="NCBI Taxonomy" id="407974"/>
    <lineage>
        <taxon>Bacteria</taxon>
        <taxon>Bacillati</taxon>
        <taxon>Actinomycetota</taxon>
        <taxon>Actinomycetes</taxon>
        <taxon>Kitasatosporales</taxon>
        <taxon>Streptomycetaceae</taxon>
        <taxon>Kitasatospora</taxon>
    </lineage>
</organism>
<evidence type="ECO:0008006" key="4">
    <source>
        <dbReference type="Google" id="ProtNLM"/>
    </source>
</evidence>
<protein>
    <recommendedName>
        <fullName evidence="4">Glycosyltransferase RgtA/B/C/D-like domain-containing protein</fullName>
    </recommendedName>
</protein>
<reference evidence="2 3" key="1">
    <citation type="journal article" date="2019" name="Int. J. Syst. Evol. Microbiol.">
        <title>The Global Catalogue of Microorganisms (GCM) 10K type strain sequencing project: providing services to taxonomists for standard genome sequencing and annotation.</title>
        <authorList>
            <consortium name="The Broad Institute Genomics Platform"/>
            <consortium name="The Broad Institute Genome Sequencing Center for Infectious Disease"/>
            <person name="Wu L."/>
            <person name="Ma J."/>
        </authorList>
    </citation>
    <scope>NUCLEOTIDE SEQUENCE [LARGE SCALE GENOMIC DNA]</scope>
    <source>
        <strain evidence="2 3">JCM 14560</strain>
    </source>
</reference>
<evidence type="ECO:0000313" key="3">
    <source>
        <dbReference type="Proteomes" id="UP001422759"/>
    </source>
</evidence>
<dbReference type="Proteomes" id="UP001422759">
    <property type="component" value="Unassembled WGS sequence"/>
</dbReference>
<sequence length="489" mass="53327">MTVLLDRPALGSPLRTRLTRRVPPRLQLPLAVGLGTQAVLLLWWAAFYPGLTSYDSAVYVSQVTTDTWSSEHSVLYDALLWATLQLPGKLALLTLGQTVLTAATLAYTCVCLRALGCRGRWTAPIALLLAMVPQTGAFVVFIWKDVPFTLCSVLVFAASARLVARRAGPLDWWVLGVALLGLGLFRNNGPGVALVAGLALVAVVRGFRRRLLVLTLASVAVSLFGQLWLYPALGIRQPALSSVYSLNYHDLAVAYAGQPDLFSPADTAVMAQVAPLAAWAKGGANCYVSDQLVLGAGFDLTAATRVNDELMGLWTKALEQRPDLVLDARLCRGHIAWSPFPGPDDQHAGTWIPYALPAPPDLYGVAAPGTSMARNPYRFTLYNHPVWQPLHTAAEFWYNAFRVPQLDWLFYRGATWCYLGYAALLLYAGRRRMRSVYALAGVMIGFQLTVLAANPAPLYRYMVGPLFIGPFCLALLPAVRGPRARNTEV</sequence>
<keyword evidence="1" id="KW-0472">Membrane</keyword>
<accession>A0ABN2YPQ3</accession>